<evidence type="ECO:0000256" key="1">
    <source>
        <dbReference type="SAM" id="Phobius"/>
    </source>
</evidence>
<protein>
    <submittedName>
        <fullName evidence="2">Uncharacterized protein</fullName>
    </submittedName>
</protein>
<proteinExistence type="predicted"/>
<dbReference type="AlphaFoldDB" id="A0A4Y2DR02"/>
<keyword evidence="3" id="KW-1185">Reference proteome</keyword>
<keyword evidence="1" id="KW-0812">Transmembrane</keyword>
<organism evidence="2 3">
    <name type="scientific">Araneus ventricosus</name>
    <name type="common">Orbweaver spider</name>
    <name type="synonym">Epeira ventricosa</name>
    <dbReference type="NCBI Taxonomy" id="182803"/>
    <lineage>
        <taxon>Eukaryota</taxon>
        <taxon>Metazoa</taxon>
        <taxon>Ecdysozoa</taxon>
        <taxon>Arthropoda</taxon>
        <taxon>Chelicerata</taxon>
        <taxon>Arachnida</taxon>
        <taxon>Araneae</taxon>
        <taxon>Araneomorphae</taxon>
        <taxon>Entelegynae</taxon>
        <taxon>Araneoidea</taxon>
        <taxon>Araneidae</taxon>
        <taxon>Araneus</taxon>
    </lineage>
</organism>
<sequence>MSLSNHKTSTVGKRQYMFVTVSSWHNSSAPGRCGKIADNRIQGISHTMLKMDSLVIRLVYFCSLSVSFLASHEHDHRPNRLDTDPDMDLKPMTRYWHGYTTPRPMTLRDPIMLPGMPHEPKGPEDYEYYNYEDEHAMDYGMTSSGHVDDHMESTTHVEEEEYVYTDAGASNARNEFFMNSAARLPSWRWIALFSTALSVILLRLFSSNI</sequence>
<gene>
    <name evidence="2" type="ORF">AVEN_259853_1</name>
</gene>
<evidence type="ECO:0000313" key="3">
    <source>
        <dbReference type="Proteomes" id="UP000499080"/>
    </source>
</evidence>
<feature type="transmembrane region" description="Helical" evidence="1">
    <location>
        <begin position="186"/>
        <end position="205"/>
    </location>
</feature>
<reference evidence="2 3" key="1">
    <citation type="journal article" date="2019" name="Sci. Rep.">
        <title>Orb-weaving spider Araneus ventricosus genome elucidates the spidroin gene catalogue.</title>
        <authorList>
            <person name="Kono N."/>
            <person name="Nakamura H."/>
            <person name="Ohtoshi R."/>
            <person name="Moran D.A.P."/>
            <person name="Shinohara A."/>
            <person name="Yoshida Y."/>
            <person name="Fujiwara M."/>
            <person name="Mori M."/>
            <person name="Tomita M."/>
            <person name="Arakawa K."/>
        </authorList>
    </citation>
    <scope>NUCLEOTIDE SEQUENCE [LARGE SCALE GENOMIC DNA]</scope>
</reference>
<keyword evidence="1" id="KW-1133">Transmembrane helix</keyword>
<dbReference type="Proteomes" id="UP000499080">
    <property type="component" value="Unassembled WGS sequence"/>
</dbReference>
<dbReference type="OrthoDB" id="6422631at2759"/>
<evidence type="ECO:0000313" key="2">
    <source>
        <dbReference type="EMBL" id="GBM19262.1"/>
    </source>
</evidence>
<name>A0A4Y2DR02_ARAVE</name>
<comment type="caution">
    <text evidence="2">The sequence shown here is derived from an EMBL/GenBank/DDBJ whole genome shotgun (WGS) entry which is preliminary data.</text>
</comment>
<accession>A0A4Y2DR02</accession>
<dbReference type="EMBL" id="BGPR01000420">
    <property type="protein sequence ID" value="GBM19262.1"/>
    <property type="molecule type" value="Genomic_DNA"/>
</dbReference>
<keyword evidence="1" id="KW-0472">Membrane</keyword>